<keyword evidence="5 6" id="KW-0472">Membrane</keyword>
<dbReference type="EMBL" id="VBAJ01000242">
    <property type="protein sequence ID" value="TMJ05686.1"/>
    <property type="molecule type" value="Genomic_DNA"/>
</dbReference>
<dbReference type="PANTHER" id="PTHR30482">
    <property type="entry name" value="HIGH-AFFINITY BRANCHED-CHAIN AMINO ACID TRANSPORT SYSTEM PERMEASE"/>
    <property type="match status" value="1"/>
</dbReference>
<dbReference type="GO" id="GO:0015658">
    <property type="term" value="F:branched-chain amino acid transmembrane transporter activity"/>
    <property type="evidence" value="ECO:0007669"/>
    <property type="project" value="InterPro"/>
</dbReference>
<dbReference type="Proteomes" id="UP000318661">
    <property type="component" value="Unassembled WGS sequence"/>
</dbReference>
<feature type="transmembrane region" description="Helical" evidence="6">
    <location>
        <begin position="82"/>
        <end position="103"/>
    </location>
</feature>
<dbReference type="Pfam" id="PF02653">
    <property type="entry name" value="BPD_transp_2"/>
    <property type="match status" value="1"/>
</dbReference>
<evidence type="ECO:0000256" key="1">
    <source>
        <dbReference type="ARBA" id="ARBA00004651"/>
    </source>
</evidence>
<dbReference type="InterPro" id="IPR043428">
    <property type="entry name" value="LivM-like"/>
</dbReference>
<feature type="transmembrane region" description="Helical" evidence="6">
    <location>
        <begin position="110"/>
        <end position="131"/>
    </location>
</feature>
<organism evidence="8 9">
    <name type="scientific">Candidatus Segetimicrobium genomatis</name>
    <dbReference type="NCBI Taxonomy" id="2569760"/>
    <lineage>
        <taxon>Bacteria</taxon>
        <taxon>Bacillati</taxon>
        <taxon>Candidatus Sysuimicrobiota</taxon>
        <taxon>Candidatus Sysuimicrobiia</taxon>
        <taxon>Candidatus Sysuimicrobiales</taxon>
        <taxon>Candidatus Segetimicrobiaceae</taxon>
        <taxon>Candidatus Segetimicrobium</taxon>
    </lineage>
</organism>
<evidence type="ECO:0000256" key="6">
    <source>
        <dbReference type="SAM" id="Phobius"/>
    </source>
</evidence>
<evidence type="ECO:0000256" key="4">
    <source>
        <dbReference type="ARBA" id="ARBA00022989"/>
    </source>
</evidence>
<protein>
    <submittedName>
        <fullName evidence="8">Branched-chain amino acid ABC transporter permease</fullName>
    </submittedName>
</protein>
<dbReference type="AlphaFoldDB" id="A0A537LXH2"/>
<dbReference type="PANTHER" id="PTHR30482:SF10">
    <property type="entry name" value="HIGH-AFFINITY BRANCHED-CHAIN AMINO ACID TRANSPORT PROTEIN BRAE"/>
    <property type="match status" value="1"/>
</dbReference>
<dbReference type="Proteomes" id="UP000315217">
    <property type="component" value="Unassembled WGS sequence"/>
</dbReference>
<feature type="transmembrane region" description="Helical" evidence="6">
    <location>
        <begin position="235"/>
        <end position="260"/>
    </location>
</feature>
<feature type="transmembrane region" description="Helical" evidence="6">
    <location>
        <begin position="151"/>
        <end position="171"/>
    </location>
</feature>
<comment type="caution">
    <text evidence="8">The sequence shown here is derived from an EMBL/GenBank/DDBJ whole genome shotgun (WGS) entry which is preliminary data.</text>
</comment>
<dbReference type="EMBL" id="VBAI01000016">
    <property type="protein sequence ID" value="TMJ12713.1"/>
    <property type="molecule type" value="Genomic_DNA"/>
</dbReference>
<feature type="transmembrane region" description="Helical" evidence="6">
    <location>
        <begin position="30"/>
        <end position="52"/>
    </location>
</feature>
<keyword evidence="4 6" id="KW-1133">Transmembrane helix</keyword>
<evidence type="ECO:0000256" key="2">
    <source>
        <dbReference type="ARBA" id="ARBA00022475"/>
    </source>
</evidence>
<evidence type="ECO:0000313" key="8">
    <source>
        <dbReference type="EMBL" id="TMJ12713.1"/>
    </source>
</evidence>
<dbReference type="InterPro" id="IPR001851">
    <property type="entry name" value="ABC_transp_permease"/>
</dbReference>
<feature type="transmembrane region" description="Helical" evidence="6">
    <location>
        <begin position="202"/>
        <end position="223"/>
    </location>
</feature>
<evidence type="ECO:0000313" key="7">
    <source>
        <dbReference type="EMBL" id="TMJ05686.1"/>
    </source>
</evidence>
<keyword evidence="3 6" id="KW-0812">Transmembrane</keyword>
<gene>
    <name evidence="8" type="ORF">E6G98_02295</name>
    <name evidence="7" type="ORF">E6G99_09695</name>
</gene>
<sequence length="312" mass="33120">MRRVRVPVVLALAAAAVIYAQVVSSYWLHIAIVSMIYGILAASWALLAGYAGQFSFGHMAFASLGGYTSALLVQWTHLPIPLGMASGTVVCAVLGSLIGWVCLRMRGPYLAIFTLAFAEIVRIILLTEYAVTNGPAGLRVPHLLGTPAKLPYYYIALGLLAVCLVTMSALAHSRWGFFFRAIREDEEAAAASGVHVVRAKMYAFAAASSFAGLAGAFYAHYIGILTPELGSPDQMGLVVAMAILGGIESLPAAVGGAAGVETLQEALRSAGAWRFVLFGVLLLVTMRFFRNGLLQPAWQRLMHAGASEGKVT</sequence>
<evidence type="ECO:0000256" key="3">
    <source>
        <dbReference type="ARBA" id="ARBA00022692"/>
    </source>
</evidence>
<feature type="transmembrane region" description="Helical" evidence="6">
    <location>
        <begin position="59"/>
        <end position="76"/>
    </location>
</feature>
<reference evidence="9 10" key="1">
    <citation type="journal article" date="2019" name="Nat. Microbiol.">
        <title>Mediterranean grassland soil C-N compound turnover is dependent on rainfall and depth, and is mediated by genomically divergent microorganisms.</title>
        <authorList>
            <person name="Diamond S."/>
            <person name="Andeer P.F."/>
            <person name="Li Z."/>
            <person name="Crits-Christoph A."/>
            <person name="Burstein D."/>
            <person name="Anantharaman K."/>
            <person name="Lane K.R."/>
            <person name="Thomas B.C."/>
            <person name="Pan C."/>
            <person name="Northen T.R."/>
            <person name="Banfield J.F."/>
        </authorList>
    </citation>
    <scope>NUCLEOTIDE SEQUENCE [LARGE SCALE GENOMIC DNA]</scope>
    <source>
        <strain evidence="8">NP_1</strain>
        <strain evidence="7">NP_2</strain>
    </source>
</reference>
<comment type="subcellular location">
    <subcellularLocation>
        <location evidence="1">Cell membrane</location>
        <topology evidence="1">Multi-pass membrane protein</topology>
    </subcellularLocation>
</comment>
<accession>A0A537LXH2</accession>
<evidence type="ECO:0000313" key="9">
    <source>
        <dbReference type="Proteomes" id="UP000315217"/>
    </source>
</evidence>
<dbReference type="CDD" id="cd06581">
    <property type="entry name" value="TM_PBP1_LivM_like"/>
    <property type="match status" value="1"/>
</dbReference>
<keyword evidence="2" id="KW-1003">Cell membrane</keyword>
<evidence type="ECO:0000313" key="10">
    <source>
        <dbReference type="Proteomes" id="UP000318661"/>
    </source>
</evidence>
<evidence type="ECO:0000256" key="5">
    <source>
        <dbReference type="ARBA" id="ARBA00023136"/>
    </source>
</evidence>
<dbReference type="GO" id="GO:0005886">
    <property type="term" value="C:plasma membrane"/>
    <property type="evidence" value="ECO:0007669"/>
    <property type="project" value="UniProtKB-SubCell"/>
</dbReference>
<name>A0A537LXH2_9BACT</name>
<feature type="transmembrane region" description="Helical" evidence="6">
    <location>
        <begin position="272"/>
        <end position="289"/>
    </location>
</feature>
<proteinExistence type="predicted"/>